<dbReference type="InterPro" id="IPR013121">
    <property type="entry name" value="Fe_red_NAD-bd_6"/>
</dbReference>
<feature type="compositionally biased region" description="Polar residues" evidence="8">
    <location>
        <begin position="604"/>
        <end position="616"/>
    </location>
</feature>
<dbReference type="SUPFAM" id="SSF63380">
    <property type="entry name" value="Riboflavin synthase domain-like"/>
    <property type="match status" value="1"/>
</dbReference>
<dbReference type="InterPro" id="IPR000778">
    <property type="entry name" value="Cyt_b245_heavy_chain"/>
</dbReference>
<feature type="transmembrane region" description="Helical" evidence="9">
    <location>
        <begin position="318"/>
        <end position="337"/>
    </location>
</feature>
<evidence type="ECO:0008006" key="14">
    <source>
        <dbReference type="Google" id="ProtNLM"/>
    </source>
</evidence>
<dbReference type="GeneID" id="37046111"/>
<feature type="region of interest" description="Disordered" evidence="8">
    <location>
        <begin position="686"/>
        <end position="707"/>
    </location>
</feature>
<dbReference type="PROSITE" id="PS51384">
    <property type="entry name" value="FAD_FR"/>
    <property type="match status" value="1"/>
</dbReference>
<feature type="compositionally biased region" description="Basic and acidic residues" evidence="8">
    <location>
        <begin position="617"/>
        <end position="626"/>
    </location>
</feature>
<dbReference type="PROSITE" id="PS50222">
    <property type="entry name" value="EF_HAND_2"/>
    <property type="match status" value="1"/>
</dbReference>
<feature type="region of interest" description="Disordered" evidence="8">
    <location>
        <begin position="817"/>
        <end position="836"/>
    </location>
</feature>
<evidence type="ECO:0000256" key="8">
    <source>
        <dbReference type="SAM" id="MobiDB-lite"/>
    </source>
</evidence>
<keyword evidence="5" id="KW-0560">Oxidoreductase</keyword>
<dbReference type="InterPro" id="IPR013130">
    <property type="entry name" value="Fe3_Rdtase_TM_dom"/>
</dbReference>
<dbReference type="RefSeq" id="XP_025375952.1">
    <property type="nucleotide sequence ID" value="XM_025524195.1"/>
</dbReference>
<feature type="transmembrane region" description="Helical" evidence="9">
    <location>
        <begin position="171"/>
        <end position="189"/>
    </location>
</feature>
<dbReference type="InParanoid" id="A0A316YIU9"/>
<evidence type="ECO:0000256" key="1">
    <source>
        <dbReference type="ARBA" id="ARBA00004141"/>
    </source>
</evidence>
<proteinExistence type="predicted"/>
<evidence type="ECO:0000313" key="13">
    <source>
        <dbReference type="Proteomes" id="UP000245768"/>
    </source>
</evidence>
<keyword evidence="2 9" id="KW-0812">Transmembrane</keyword>
<evidence type="ECO:0000313" key="12">
    <source>
        <dbReference type="EMBL" id="PWN88754.1"/>
    </source>
</evidence>
<feature type="region of interest" description="Disordered" evidence="8">
    <location>
        <begin position="569"/>
        <end position="669"/>
    </location>
</feature>
<evidence type="ECO:0000259" key="11">
    <source>
        <dbReference type="PROSITE" id="PS51384"/>
    </source>
</evidence>
<dbReference type="PANTHER" id="PTHR11972">
    <property type="entry name" value="NADPH OXIDASE"/>
    <property type="match status" value="1"/>
</dbReference>
<dbReference type="InterPro" id="IPR017927">
    <property type="entry name" value="FAD-bd_FR_type"/>
</dbReference>
<feature type="transmembrane region" description="Helical" evidence="9">
    <location>
        <begin position="264"/>
        <end position="283"/>
    </location>
</feature>
<dbReference type="InterPro" id="IPR050369">
    <property type="entry name" value="RBOH/FRE"/>
</dbReference>
<dbReference type="GO" id="GO:0005886">
    <property type="term" value="C:plasma membrane"/>
    <property type="evidence" value="ECO:0007669"/>
    <property type="project" value="TreeGrafter"/>
</dbReference>
<keyword evidence="4 9" id="KW-1133">Transmembrane helix</keyword>
<dbReference type="PANTHER" id="PTHR11972:SF153">
    <property type="entry name" value="SUPEROXIDE-GENERATING NADPH OXIDASE HEAVY CHAIN SUBUNIT A"/>
    <property type="match status" value="1"/>
</dbReference>
<name>A0A316YIU9_9BASI</name>
<dbReference type="AlphaFoldDB" id="A0A316YIU9"/>
<evidence type="ECO:0000256" key="4">
    <source>
        <dbReference type="ARBA" id="ARBA00022989"/>
    </source>
</evidence>
<dbReference type="Pfam" id="PF08030">
    <property type="entry name" value="NAD_binding_6"/>
    <property type="match status" value="1"/>
</dbReference>
<keyword evidence="3" id="KW-0249">Electron transport</keyword>
<protein>
    <recommendedName>
        <fullName evidence="14">FAD-binding FR-type domain-containing protein</fullName>
    </recommendedName>
</protein>
<evidence type="ECO:0000256" key="9">
    <source>
        <dbReference type="SAM" id="Phobius"/>
    </source>
</evidence>
<dbReference type="InterPro" id="IPR039261">
    <property type="entry name" value="FNR_nucleotide-bd"/>
</dbReference>
<dbReference type="Gene3D" id="3.40.50.80">
    <property type="entry name" value="Nucleotide-binding domain of ferredoxin-NADP reductase (FNR) module"/>
    <property type="match status" value="2"/>
</dbReference>
<dbReference type="OrthoDB" id="167398at2759"/>
<evidence type="ECO:0000256" key="7">
    <source>
        <dbReference type="ARBA" id="ARBA00023136"/>
    </source>
</evidence>
<dbReference type="InterPro" id="IPR002048">
    <property type="entry name" value="EF_hand_dom"/>
</dbReference>
<feature type="domain" description="FAD-binding FR-type" evidence="11">
    <location>
        <begin position="342"/>
        <end position="483"/>
    </location>
</feature>
<dbReference type="EMBL" id="KZ819638">
    <property type="protein sequence ID" value="PWN88754.1"/>
    <property type="molecule type" value="Genomic_DNA"/>
</dbReference>
<evidence type="ECO:0000259" key="10">
    <source>
        <dbReference type="PROSITE" id="PS50222"/>
    </source>
</evidence>
<feature type="region of interest" description="Disordered" evidence="8">
    <location>
        <begin position="528"/>
        <end position="553"/>
    </location>
</feature>
<feature type="transmembrane region" description="Helical" evidence="9">
    <location>
        <begin position="295"/>
        <end position="312"/>
    </location>
</feature>
<accession>A0A316YIU9</accession>
<evidence type="ECO:0000256" key="6">
    <source>
        <dbReference type="ARBA" id="ARBA00023065"/>
    </source>
</evidence>
<dbReference type="SFLD" id="SFLDS00052">
    <property type="entry name" value="Ferric_Reductase_Domain"/>
    <property type="match status" value="1"/>
</dbReference>
<dbReference type="InterPro" id="IPR013112">
    <property type="entry name" value="FAD-bd_8"/>
</dbReference>
<reference evidence="12 13" key="1">
    <citation type="journal article" date="2018" name="Mol. Biol. Evol.">
        <title>Broad Genomic Sampling Reveals a Smut Pathogenic Ancestry of the Fungal Clade Ustilaginomycotina.</title>
        <authorList>
            <person name="Kijpornyongpan T."/>
            <person name="Mondo S.J."/>
            <person name="Barry K."/>
            <person name="Sandor L."/>
            <person name="Lee J."/>
            <person name="Lipzen A."/>
            <person name="Pangilinan J."/>
            <person name="LaButti K."/>
            <person name="Hainaut M."/>
            <person name="Henrissat B."/>
            <person name="Grigoriev I.V."/>
            <person name="Spatafora J.W."/>
            <person name="Aime M.C."/>
        </authorList>
    </citation>
    <scope>NUCLEOTIDE SEQUENCE [LARGE SCALE GENOMIC DNA]</scope>
    <source>
        <strain evidence="12 13">MCA 4198</strain>
    </source>
</reference>
<dbReference type="Proteomes" id="UP000245768">
    <property type="component" value="Unassembled WGS sequence"/>
</dbReference>
<dbReference type="CDD" id="cd06186">
    <property type="entry name" value="NOX_Duox_like_FAD_NADP"/>
    <property type="match status" value="1"/>
</dbReference>
<feature type="transmembrane region" description="Helical" evidence="9">
    <location>
        <begin position="210"/>
        <end position="231"/>
    </location>
</feature>
<keyword evidence="6" id="KW-0813">Transport</keyword>
<dbReference type="Gene3D" id="2.40.30.10">
    <property type="entry name" value="Translation factors"/>
    <property type="match status" value="1"/>
</dbReference>
<keyword evidence="6" id="KW-0406">Ion transport</keyword>
<feature type="domain" description="EF-hand" evidence="10">
    <location>
        <begin position="1"/>
        <end position="34"/>
    </location>
</feature>
<dbReference type="GO" id="GO:0006811">
    <property type="term" value="P:monoatomic ion transport"/>
    <property type="evidence" value="ECO:0007669"/>
    <property type="project" value="UniProtKB-KW"/>
</dbReference>
<organism evidence="12 13">
    <name type="scientific">Acaromyces ingoldii</name>
    <dbReference type="NCBI Taxonomy" id="215250"/>
    <lineage>
        <taxon>Eukaryota</taxon>
        <taxon>Fungi</taxon>
        <taxon>Dikarya</taxon>
        <taxon>Basidiomycota</taxon>
        <taxon>Ustilaginomycotina</taxon>
        <taxon>Exobasidiomycetes</taxon>
        <taxon>Exobasidiales</taxon>
        <taxon>Cryptobasidiaceae</taxon>
        <taxon>Acaromyces</taxon>
    </lineage>
</organism>
<comment type="subcellular location">
    <subcellularLocation>
        <location evidence="1">Membrane</location>
        <topology evidence="1">Multi-pass membrane protein</topology>
    </subcellularLocation>
</comment>
<dbReference type="PRINTS" id="PR00466">
    <property type="entry name" value="GP91PHOX"/>
</dbReference>
<evidence type="ECO:0000256" key="3">
    <source>
        <dbReference type="ARBA" id="ARBA00022982"/>
    </source>
</evidence>
<dbReference type="STRING" id="215250.A0A316YIU9"/>
<dbReference type="GO" id="GO:0005509">
    <property type="term" value="F:calcium ion binding"/>
    <property type="evidence" value="ECO:0007669"/>
    <property type="project" value="InterPro"/>
</dbReference>
<dbReference type="Pfam" id="PF01794">
    <property type="entry name" value="Ferric_reduct"/>
    <property type="match status" value="1"/>
</dbReference>
<gene>
    <name evidence="12" type="ORF">FA10DRAFT_288278</name>
</gene>
<evidence type="ECO:0000256" key="5">
    <source>
        <dbReference type="ARBA" id="ARBA00023002"/>
    </source>
</evidence>
<dbReference type="GO" id="GO:0016491">
    <property type="term" value="F:oxidoreductase activity"/>
    <property type="evidence" value="ECO:0007669"/>
    <property type="project" value="UniProtKB-KW"/>
</dbReference>
<keyword evidence="13" id="KW-1185">Reference proteome</keyword>
<feature type="transmembrane region" description="Helical" evidence="9">
    <location>
        <begin position="128"/>
        <end position="151"/>
    </location>
</feature>
<dbReference type="Pfam" id="PF08022">
    <property type="entry name" value="FAD_binding_8"/>
    <property type="match status" value="1"/>
</dbReference>
<keyword evidence="7 9" id="KW-0472">Membrane</keyword>
<feature type="compositionally biased region" description="Polar residues" evidence="8">
    <location>
        <begin position="572"/>
        <end position="594"/>
    </location>
</feature>
<evidence type="ECO:0000256" key="2">
    <source>
        <dbReference type="ARBA" id="ARBA00022692"/>
    </source>
</evidence>
<sequence>MDSTTSLFDELDTDGDGLISLTSLREHLCISFSALYPDVDIAVSKLDLVLATLLPANAKHETERHLDLVQFRMLVAQQWGIDETRVENEANFKAALDLNPAAISSSDLAPPTWAARTSAVWHLSRYRYLFILVVVLTTCGTSVATFIDYYWNAQARRAFGPGLIVSKTAAGALYPTLLFMIISMSRWLPTFAKHFGFLTTFINWDHSQRFHIIMACLTLLFATIHAAGHLAGSFRQATLADPKDLLPYLHGPDTRRSYASFMRMLPMITGFFAIAILYIMALCGMPAVRRKHFELFQLSHLLMFPFFALMIAHGTDHLLQFPILGIIIGPAVVIVTVERIHRHLYRGFLRSHEAVLTVIDSSTVRLQFSSLDLPRLLPFRAGQYVLLQVPEISRWQWHPFTISSCHRRGTSVTGDVDDDGEGNANGNDGDEVTLHIRTIAGSWTRQLRELATNQPHKDGGETPGGEASSVSIRIGLDGPFAAPSDVFYRYDRTIIVGAGIGATPCSAIVQDLSQRWKAEMDPWTEKYASKSRNRTRAAKTQLGGTPSWSPAPPPCAATLPSTWGSAKLDSTLPGQGQSLTESLGQGTGYITSHPTQHRQESRQMTKPASVQSSIDSIEQRQTKSADDLNNTGEDIKERKASISSRSAPSLCKGALAERPSHPEASTIADPHSTYAAVSLDKGSRLSRFGARRKSSPQTSLLAKDKENTPSQKRVDFVWTVRSASDLDWLLPTLTQAASGLPSWIQVNILPFITSSSSSLTSSLGSRSTTGELVQSAIDRIVLPIPVVRGKRPDMSAILEAYHTDLVAQVSAHDLAGSPCARRGSSGGDMAQRRRRTTRESSVGVLFCGPAALGLQIRDKCTALTSRAVQDGSGIRYVFHSEVF</sequence>
<feature type="region of interest" description="Disordered" evidence="8">
    <location>
        <begin position="411"/>
        <end position="430"/>
    </location>
</feature>
<dbReference type="InterPro" id="IPR017938">
    <property type="entry name" value="Riboflavin_synthase-like_b-brl"/>
</dbReference>